<keyword evidence="2" id="KW-0812">Transmembrane</keyword>
<keyword evidence="2" id="KW-0472">Membrane</keyword>
<gene>
    <name evidence="3" type="ORF">F53441_7602</name>
</gene>
<sequence length="244" mass="25901">MARCYDKDRNENQGLYPCDTDPDSDLKSCCSPGDSCASNGLCIAPLGKNVLTPYFINGCTKDDWDDPTCIQQCDQGNGVKPCGTGKFCCYGFNDCDCNNENVVFTLDPVKIVTRIPDNPTREDDATSSSTTSTTSSKPATTSSTTATEVTSTSQSASLATSTSTDFSKSSNDKGNDTTLSIGLGVGLGVGIALLVLGVGLVLLWRKRKRSRTEPQPYVAGKDTPMPRPVNASELHGQSRTAELP</sequence>
<dbReference type="AlphaFoldDB" id="A0A8H4NXE7"/>
<evidence type="ECO:0000313" key="4">
    <source>
        <dbReference type="Proteomes" id="UP000605986"/>
    </source>
</evidence>
<reference evidence="3" key="1">
    <citation type="submission" date="2020-01" db="EMBL/GenBank/DDBJ databases">
        <title>Identification and distribution of gene clusters putatively required for synthesis of sphingolipid metabolism inhibitors in phylogenetically diverse species of the filamentous fungus Fusarium.</title>
        <authorList>
            <person name="Kim H.-S."/>
            <person name="Busman M."/>
            <person name="Brown D.W."/>
            <person name="Divon H."/>
            <person name="Uhlig S."/>
            <person name="Proctor R.H."/>
        </authorList>
    </citation>
    <scope>NUCLEOTIDE SEQUENCE</scope>
    <source>
        <strain evidence="3">NRRL 53441</strain>
    </source>
</reference>
<protein>
    <recommendedName>
        <fullName evidence="5">Mid2 domain-containing protein</fullName>
    </recommendedName>
</protein>
<comment type="caution">
    <text evidence="3">The sequence shown here is derived from an EMBL/GenBank/DDBJ whole genome shotgun (WGS) entry which is preliminary data.</text>
</comment>
<dbReference type="EMBL" id="JAADJG010000308">
    <property type="protein sequence ID" value="KAF4449058.1"/>
    <property type="molecule type" value="Genomic_DNA"/>
</dbReference>
<feature type="compositionally biased region" description="Polar residues" evidence="1">
    <location>
        <begin position="235"/>
        <end position="244"/>
    </location>
</feature>
<evidence type="ECO:0008006" key="5">
    <source>
        <dbReference type="Google" id="ProtNLM"/>
    </source>
</evidence>
<feature type="transmembrane region" description="Helical" evidence="2">
    <location>
        <begin position="179"/>
        <end position="204"/>
    </location>
</feature>
<proteinExistence type="predicted"/>
<feature type="compositionally biased region" description="Low complexity" evidence="1">
    <location>
        <begin position="126"/>
        <end position="164"/>
    </location>
</feature>
<evidence type="ECO:0000256" key="2">
    <source>
        <dbReference type="SAM" id="Phobius"/>
    </source>
</evidence>
<dbReference type="Proteomes" id="UP000605986">
    <property type="component" value="Unassembled WGS sequence"/>
</dbReference>
<organism evidence="3 4">
    <name type="scientific">Fusarium austroafricanum</name>
    <dbReference type="NCBI Taxonomy" id="2364996"/>
    <lineage>
        <taxon>Eukaryota</taxon>
        <taxon>Fungi</taxon>
        <taxon>Dikarya</taxon>
        <taxon>Ascomycota</taxon>
        <taxon>Pezizomycotina</taxon>
        <taxon>Sordariomycetes</taxon>
        <taxon>Hypocreomycetidae</taxon>
        <taxon>Hypocreales</taxon>
        <taxon>Nectriaceae</taxon>
        <taxon>Fusarium</taxon>
        <taxon>Fusarium concolor species complex</taxon>
    </lineage>
</organism>
<feature type="region of interest" description="Disordered" evidence="1">
    <location>
        <begin position="209"/>
        <end position="244"/>
    </location>
</feature>
<keyword evidence="4" id="KW-1185">Reference proteome</keyword>
<evidence type="ECO:0000313" key="3">
    <source>
        <dbReference type="EMBL" id="KAF4449058.1"/>
    </source>
</evidence>
<accession>A0A8H4NXE7</accession>
<evidence type="ECO:0000256" key="1">
    <source>
        <dbReference type="SAM" id="MobiDB-lite"/>
    </source>
</evidence>
<feature type="region of interest" description="Disordered" evidence="1">
    <location>
        <begin position="115"/>
        <end position="175"/>
    </location>
</feature>
<name>A0A8H4NXE7_9HYPO</name>
<dbReference type="OrthoDB" id="5215637at2759"/>
<keyword evidence="2" id="KW-1133">Transmembrane helix</keyword>